<dbReference type="VEuPathDB" id="VectorBase:CSON009465"/>
<evidence type="ECO:0000256" key="2">
    <source>
        <dbReference type="ARBA" id="ARBA00008661"/>
    </source>
</evidence>
<dbReference type="GO" id="GO:0016758">
    <property type="term" value="F:hexosyltransferase activity"/>
    <property type="evidence" value="ECO:0007669"/>
    <property type="project" value="InterPro"/>
</dbReference>
<keyword evidence="6 11" id="KW-0735">Signal-anchor</keyword>
<name>A0A336M0V7_CULSO</name>
<feature type="region of interest" description="Disordered" evidence="12">
    <location>
        <begin position="47"/>
        <end position="67"/>
    </location>
</feature>
<feature type="region of interest" description="Disordered" evidence="12">
    <location>
        <begin position="155"/>
        <end position="180"/>
    </location>
</feature>
<dbReference type="GO" id="GO:0006493">
    <property type="term" value="P:protein O-linked glycosylation"/>
    <property type="evidence" value="ECO:0007669"/>
    <property type="project" value="TreeGrafter"/>
</dbReference>
<keyword evidence="4" id="KW-0808">Transferase</keyword>
<dbReference type="AlphaFoldDB" id="A0A336M0V7"/>
<feature type="compositionally biased region" description="Low complexity" evidence="12">
    <location>
        <begin position="52"/>
        <end position="67"/>
    </location>
</feature>
<organism evidence="13">
    <name type="scientific">Culicoides sonorensis</name>
    <name type="common">Biting midge</name>
    <dbReference type="NCBI Taxonomy" id="179676"/>
    <lineage>
        <taxon>Eukaryota</taxon>
        <taxon>Metazoa</taxon>
        <taxon>Ecdysozoa</taxon>
        <taxon>Arthropoda</taxon>
        <taxon>Hexapoda</taxon>
        <taxon>Insecta</taxon>
        <taxon>Pterygota</taxon>
        <taxon>Neoptera</taxon>
        <taxon>Endopterygota</taxon>
        <taxon>Diptera</taxon>
        <taxon>Nematocera</taxon>
        <taxon>Chironomoidea</taxon>
        <taxon>Ceratopogonidae</taxon>
        <taxon>Ceratopogoninae</taxon>
        <taxon>Culicoides</taxon>
        <taxon>Monoculicoides</taxon>
    </lineage>
</organism>
<keyword evidence="8 11" id="KW-0333">Golgi apparatus</keyword>
<evidence type="ECO:0000256" key="3">
    <source>
        <dbReference type="ARBA" id="ARBA00022676"/>
    </source>
</evidence>
<evidence type="ECO:0000256" key="4">
    <source>
        <dbReference type="ARBA" id="ARBA00022679"/>
    </source>
</evidence>
<evidence type="ECO:0000256" key="8">
    <source>
        <dbReference type="ARBA" id="ARBA00023034"/>
    </source>
</evidence>
<dbReference type="OMA" id="NQAHEDA"/>
<reference evidence="13" key="1">
    <citation type="submission" date="2018-07" db="EMBL/GenBank/DDBJ databases">
        <authorList>
            <person name="Quirk P.G."/>
            <person name="Krulwich T.A."/>
        </authorList>
    </citation>
    <scope>NUCLEOTIDE SEQUENCE</scope>
</reference>
<evidence type="ECO:0000256" key="5">
    <source>
        <dbReference type="ARBA" id="ARBA00022692"/>
    </source>
</evidence>
<evidence type="ECO:0000256" key="12">
    <source>
        <dbReference type="SAM" id="MobiDB-lite"/>
    </source>
</evidence>
<evidence type="ECO:0000256" key="6">
    <source>
        <dbReference type="ARBA" id="ARBA00022968"/>
    </source>
</evidence>
<accession>A0A336M0V7</accession>
<dbReference type="Gene3D" id="3.90.550.50">
    <property type="match status" value="1"/>
</dbReference>
<dbReference type="PANTHER" id="PTHR11214:SF379">
    <property type="entry name" value="HEXOSYLTRANSFERASE-RELATED"/>
    <property type="match status" value="1"/>
</dbReference>
<dbReference type="PANTHER" id="PTHR11214">
    <property type="entry name" value="BETA-1,3-N-ACETYLGLUCOSAMINYLTRANSFERASE"/>
    <property type="match status" value="1"/>
</dbReference>
<proteinExistence type="inferred from homology"/>
<evidence type="ECO:0000256" key="10">
    <source>
        <dbReference type="ARBA" id="ARBA00023180"/>
    </source>
</evidence>
<gene>
    <name evidence="13" type="primary">CSON009465</name>
</gene>
<dbReference type="EC" id="2.4.1.-" evidence="11"/>
<keyword evidence="3 11" id="KW-0328">Glycosyltransferase</keyword>
<keyword evidence="9 11" id="KW-0472">Membrane</keyword>
<evidence type="ECO:0000256" key="7">
    <source>
        <dbReference type="ARBA" id="ARBA00022989"/>
    </source>
</evidence>
<feature type="transmembrane region" description="Helical" evidence="11">
    <location>
        <begin position="7"/>
        <end position="26"/>
    </location>
</feature>
<evidence type="ECO:0000256" key="9">
    <source>
        <dbReference type="ARBA" id="ARBA00023136"/>
    </source>
</evidence>
<dbReference type="InterPro" id="IPR002659">
    <property type="entry name" value="Glyco_trans_31"/>
</dbReference>
<evidence type="ECO:0000256" key="11">
    <source>
        <dbReference type="RuleBase" id="RU363063"/>
    </source>
</evidence>
<keyword evidence="5 11" id="KW-0812">Transmembrane</keyword>
<evidence type="ECO:0000256" key="1">
    <source>
        <dbReference type="ARBA" id="ARBA00004323"/>
    </source>
</evidence>
<dbReference type="GO" id="GO:0000139">
    <property type="term" value="C:Golgi membrane"/>
    <property type="evidence" value="ECO:0007669"/>
    <property type="project" value="UniProtKB-SubCell"/>
</dbReference>
<keyword evidence="10" id="KW-0325">Glycoprotein</keyword>
<comment type="similarity">
    <text evidence="2 11">Belongs to the glycosyltransferase 31 family.</text>
</comment>
<keyword evidence="7 11" id="KW-1133">Transmembrane helix</keyword>
<comment type="subcellular location">
    <subcellularLocation>
        <location evidence="1 11">Golgi apparatus membrane</location>
        <topology evidence="1 11">Single-pass type II membrane protein</topology>
    </subcellularLocation>
</comment>
<protein>
    <recommendedName>
        <fullName evidence="11">Hexosyltransferase</fullName>
        <ecNumber evidence="11">2.4.1.-</ecNumber>
    </recommendedName>
</protein>
<dbReference type="EMBL" id="UFQT01000375">
    <property type="protein sequence ID" value="SSX23690.1"/>
    <property type="molecule type" value="Genomic_DNA"/>
</dbReference>
<sequence length="495" mass="55682">MAHIRIVHFMVVVVVVLTIFLYSLLYTASPEMTTIIHAGTPHHYVMSRKDSNSNNNDNLNSLSNNNNLQNGDILVSNNLITSDRDSKGGGDVENTVPSIEKQSLTNNTRIFTRNGSTGVGSVVIRSENIVNTSATTYKSYNNGSLLSNTNVNSHGDASISPTLDAKSTAKTSDKSNAKSAINTTQISSTTTTTTAASSNVVQKINNTSNNNKQQQNNETVGKVVRTNEIYEPGFTDASPDLCKNNGEQLRLLILITSAPTHHEQRLAIRQSWGHYGTRRDVAIGFILGQTENQAHEDALAAEQYMYNDLVRGHFVDSYNNLTLKTISSLEWVDTYCPNASFFLKTDDDMFINIPRLLQFIEKHHNDKRTIYGRLAKKWKPIRNKKSKYYVSPQQYFPTIFPHFTTGPAYLITSDVIGDLYRKSLNQTYLKLEDVYTTGIVAQLLNIKRMHVTEFLNRRIAFNQCNIKKAISLHMIKPIEQFDLWKKLLDNSVKCK</sequence>
<dbReference type="FunFam" id="3.90.550.50:FF:000001">
    <property type="entry name" value="Hexosyltransferase"/>
    <property type="match status" value="1"/>
</dbReference>
<dbReference type="Pfam" id="PF01762">
    <property type="entry name" value="Galactosyl_T"/>
    <property type="match status" value="1"/>
</dbReference>
<evidence type="ECO:0000313" key="13">
    <source>
        <dbReference type="EMBL" id="SSX23690.1"/>
    </source>
</evidence>